<dbReference type="Gene3D" id="3.30.470.30">
    <property type="entry name" value="DNA ligase/mRNA capping enzyme"/>
    <property type="match status" value="1"/>
</dbReference>
<dbReference type="InterPro" id="IPR044117">
    <property type="entry name" value="OBF_LigC-like"/>
</dbReference>
<dbReference type="RefSeq" id="WP_006931710.1">
    <property type="nucleotide sequence ID" value="NZ_BAAAYP010000036.1"/>
</dbReference>
<evidence type="ECO:0000256" key="4">
    <source>
        <dbReference type="ARBA" id="ARBA00034003"/>
    </source>
</evidence>
<dbReference type="Proteomes" id="UP000325466">
    <property type="component" value="Unassembled WGS sequence"/>
</dbReference>
<reference evidence="7" key="3">
    <citation type="submission" date="2022-09" db="EMBL/GenBank/DDBJ databases">
        <title>The genome sequence of Rhodococcus aetherivorans N1.</title>
        <authorList>
            <person name="Jiang W."/>
        </authorList>
    </citation>
    <scope>NUCLEOTIDE SEQUENCE</scope>
    <source>
        <strain evidence="7">N1</strain>
    </source>
</reference>
<dbReference type="SUPFAM" id="SSF50249">
    <property type="entry name" value="Nucleic acid-binding proteins"/>
    <property type="match status" value="1"/>
</dbReference>
<dbReference type="GO" id="GO:0005524">
    <property type="term" value="F:ATP binding"/>
    <property type="evidence" value="ECO:0007669"/>
    <property type="project" value="InterPro"/>
</dbReference>
<dbReference type="GO" id="GO:0003910">
    <property type="term" value="F:DNA ligase (ATP) activity"/>
    <property type="evidence" value="ECO:0007669"/>
    <property type="project" value="UniProtKB-EC"/>
</dbReference>
<dbReference type="CDD" id="cd07905">
    <property type="entry name" value="Adenylation_DNA_ligase_LigC"/>
    <property type="match status" value="1"/>
</dbReference>
<protein>
    <recommendedName>
        <fullName evidence="2">DNA ligase (ATP)</fullName>
        <ecNumber evidence="2">6.5.1.1</ecNumber>
    </recommendedName>
</protein>
<dbReference type="InterPro" id="IPR012310">
    <property type="entry name" value="DNA_ligase_ATP-dep_cent"/>
</dbReference>
<comment type="similarity">
    <text evidence="1">Belongs to the ATP-dependent DNA ligase family.</text>
</comment>
<dbReference type="EC" id="6.5.1.1" evidence="2"/>
<dbReference type="CDD" id="cd07970">
    <property type="entry name" value="OBF_DNA_ligase_LigC"/>
    <property type="match status" value="1"/>
</dbReference>
<name>A0A059MI09_9NOCA</name>
<evidence type="ECO:0000313" key="8">
    <source>
        <dbReference type="Proteomes" id="UP000325466"/>
    </source>
</evidence>
<dbReference type="InterPro" id="IPR012309">
    <property type="entry name" value="DNA_ligase_ATP-dep_C"/>
</dbReference>
<dbReference type="AlphaFoldDB" id="A0A059MI09"/>
<feature type="domain" description="ATP-dependent DNA ligase family profile" evidence="5">
    <location>
        <begin position="125"/>
        <end position="247"/>
    </location>
</feature>
<evidence type="ECO:0000313" key="7">
    <source>
        <dbReference type="EMBL" id="UYF95142.1"/>
    </source>
</evidence>
<organism evidence="7 9">
    <name type="scientific">Rhodococcus aetherivorans</name>
    <dbReference type="NCBI Taxonomy" id="191292"/>
    <lineage>
        <taxon>Bacteria</taxon>
        <taxon>Bacillati</taxon>
        <taxon>Actinomycetota</taxon>
        <taxon>Actinomycetes</taxon>
        <taxon>Mycobacteriales</taxon>
        <taxon>Nocardiaceae</taxon>
        <taxon>Rhodococcus</taxon>
    </lineage>
</organism>
<dbReference type="SUPFAM" id="SSF56091">
    <property type="entry name" value="DNA ligase/mRNA capping enzyme, catalytic domain"/>
    <property type="match status" value="1"/>
</dbReference>
<dbReference type="InterPro" id="IPR050191">
    <property type="entry name" value="ATP-dep_DNA_ligase"/>
</dbReference>
<reference evidence="6" key="2">
    <citation type="submission" date="2019-10" db="EMBL/GenBank/DDBJ databases">
        <title>Draft genome sequence of Rhodococcus aetherivorans JCM 14343.</title>
        <authorList>
            <person name="Inoue D."/>
            <person name="Nakazawa M."/>
            <person name="Yamamoto N."/>
            <person name="Sei K."/>
            <person name="Ike M."/>
        </authorList>
    </citation>
    <scope>NUCLEOTIDE SEQUENCE</scope>
    <source>
        <strain evidence="6">JCM 14343</strain>
    </source>
</reference>
<dbReference type="Gene3D" id="2.40.50.140">
    <property type="entry name" value="Nucleic acid-binding proteins"/>
    <property type="match status" value="1"/>
</dbReference>
<dbReference type="Pfam" id="PF04679">
    <property type="entry name" value="DNA_ligase_A_C"/>
    <property type="match status" value="1"/>
</dbReference>
<evidence type="ECO:0000259" key="5">
    <source>
        <dbReference type="PROSITE" id="PS50160"/>
    </source>
</evidence>
<reference evidence="6 8" key="1">
    <citation type="journal article" date="2018" name="Biodegradation">
        <title>1,4-Dioxane degradation characteristics of Rhodococcus aetherivorans JCM 14343.</title>
        <authorList>
            <person name="Inoue D."/>
            <person name="Tsunoda T."/>
            <person name="Yamamoto N."/>
            <person name="Ike M."/>
            <person name="Sei K."/>
        </authorList>
    </citation>
    <scope>NUCLEOTIDE SEQUENCE [LARGE SCALE GENOMIC DNA]</scope>
    <source>
        <strain evidence="6 8">JCM 14343</strain>
    </source>
</reference>
<dbReference type="InterPro" id="IPR044119">
    <property type="entry name" value="Adenylation_LigC-like"/>
</dbReference>
<accession>N1M3U3</accession>
<comment type="catalytic activity">
    <reaction evidence="4">
        <text>ATP + (deoxyribonucleotide)n-3'-hydroxyl + 5'-phospho-(deoxyribonucleotide)m = (deoxyribonucleotide)n+m + AMP + diphosphate.</text>
        <dbReference type="EC" id="6.5.1.1"/>
    </reaction>
</comment>
<dbReference type="PROSITE" id="PS00697">
    <property type="entry name" value="DNA_LIGASE_A1"/>
    <property type="match status" value="1"/>
</dbReference>
<evidence type="ECO:0000313" key="6">
    <source>
        <dbReference type="EMBL" id="GES36572.1"/>
    </source>
</evidence>
<dbReference type="NCBIfam" id="NF006078">
    <property type="entry name" value="PRK08224.1"/>
    <property type="match status" value="1"/>
</dbReference>
<dbReference type="GO" id="GO:0006310">
    <property type="term" value="P:DNA recombination"/>
    <property type="evidence" value="ECO:0007669"/>
    <property type="project" value="InterPro"/>
</dbReference>
<dbReference type="EMBL" id="CP106982">
    <property type="protein sequence ID" value="UYF95142.1"/>
    <property type="molecule type" value="Genomic_DNA"/>
</dbReference>
<gene>
    <name evidence="7" type="ORF">OCS65_05095</name>
    <name evidence="6" type="ORF">RAJCM14343_1824</name>
</gene>
<dbReference type="Proteomes" id="UP001163947">
    <property type="component" value="Chromosome"/>
</dbReference>
<dbReference type="EMBL" id="BLAH01000072">
    <property type="protein sequence ID" value="GES36572.1"/>
    <property type="molecule type" value="Genomic_DNA"/>
</dbReference>
<evidence type="ECO:0000256" key="2">
    <source>
        <dbReference type="ARBA" id="ARBA00012727"/>
    </source>
</evidence>
<evidence type="ECO:0000313" key="9">
    <source>
        <dbReference type="Proteomes" id="UP001163947"/>
    </source>
</evidence>
<dbReference type="PANTHER" id="PTHR45674:SF4">
    <property type="entry name" value="DNA LIGASE 1"/>
    <property type="match status" value="1"/>
</dbReference>
<dbReference type="InterPro" id="IPR012340">
    <property type="entry name" value="NA-bd_OB-fold"/>
</dbReference>
<dbReference type="PANTHER" id="PTHR45674">
    <property type="entry name" value="DNA LIGASE 1/3 FAMILY MEMBER"/>
    <property type="match status" value="1"/>
</dbReference>
<dbReference type="Pfam" id="PF01068">
    <property type="entry name" value="DNA_ligase_A_M"/>
    <property type="match status" value="1"/>
</dbReference>
<dbReference type="PROSITE" id="PS50160">
    <property type="entry name" value="DNA_LIGASE_A3"/>
    <property type="match status" value="1"/>
</dbReference>
<sequence>MQLPVAPPIAPMLAKAVSEVPAQPADGDPEWSYEPKWDGFRAVVFRDGDEVVFASRGGKDLVRYFPELAAAVRAELPARCVVDGEIVVPRPRDGRIRLDWQALSERIHPAASRIALLAEQTPAQFVGFDLLAIGDENLMEAPFARRRERLRAVVGGGPSCHVTAATRDADTAGRWFAEFEGAGLDGVVAKRLDGPYVPDKREMLKVKHARTADCVLIGYRPHKSIDGVGSLLLGLYDGGDEPVMVGGASAFTVEQRKELLAELAPLRVGADVVAEGEPSRWRTAVDRRWIPLRPERVLEVAYDQMEGNAETGLRFRHAARFLRWRPDREPRSCTFEQLDVPVRYDLGDVLDRTGV</sequence>
<keyword evidence="3 7" id="KW-0436">Ligase</keyword>
<dbReference type="InterPro" id="IPR016059">
    <property type="entry name" value="DNA_ligase_ATP-dep_CS"/>
</dbReference>
<evidence type="ECO:0000256" key="1">
    <source>
        <dbReference type="ARBA" id="ARBA00007572"/>
    </source>
</evidence>
<evidence type="ECO:0000256" key="3">
    <source>
        <dbReference type="ARBA" id="ARBA00022598"/>
    </source>
</evidence>
<proteinExistence type="inferred from homology"/>
<dbReference type="GO" id="GO:0006281">
    <property type="term" value="P:DNA repair"/>
    <property type="evidence" value="ECO:0007669"/>
    <property type="project" value="InterPro"/>
</dbReference>
<keyword evidence="8" id="KW-1185">Reference proteome</keyword>
<dbReference type="GeneID" id="83619770"/>
<accession>A0A059MI09</accession>